<feature type="compositionally biased region" description="Polar residues" evidence="11">
    <location>
        <begin position="189"/>
        <end position="203"/>
    </location>
</feature>
<keyword evidence="3" id="KW-0813">Transport</keyword>
<reference evidence="12 13" key="1">
    <citation type="journal article" date="2023" name="G3 (Bethesda)">
        <title>A chromosome-level genome assembly of Zasmidium syzygii isolated from banana leaves.</title>
        <authorList>
            <person name="van Westerhoven A.C."/>
            <person name="Mehrabi R."/>
            <person name="Talebi R."/>
            <person name="Steentjes M.B.F."/>
            <person name="Corcolon B."/>
            <person name="Chong P.A."/>
            <person name="Kema G.H.J."/>
            <person name="Seidl M.F."/>
        </authorList>
    </citation>
    <scope>NUCLEOTIDE SEQUENCE [LARGE SCALE GENOMIC DNA]</scope>
    <source>
        <strain evidence="12 13">P124</strain>
    </source>
</reference>
<dbReference type="InterPro" id="IPR038506">
    <property type="entry name" value="GLE1-like_sf"/>
</dbReference>
<dbReference type="PANTHER" id="PTHR12960:SF0">
    <property type="entry name" value="MRNA EXPORT FACTOR GLE1"/>
    <property type="match status" value="1"/>
</dbReference>
<name>A0ABR0F3B2_ZASCE</name>
<sequence>MSRLHVDTEKAYQKLLDERACEQKQRHLEGLDRALEKHEQVQKSARLCVERIQLEQQQIRLRQEQEERRKLEEEKRKVEEARRKIAEEEQARQEAERKREEERQAALKRQQEEEAARKAAEQKKKEADEARQKAESEKAAAEKAAKDKAAAEQAQQAQQSHAQQPQQPQQPQPPQPPQQSSTALVPAANGTQTELTRTSLSSNVDERQKVHDEYLAIHQRLKELRKSVREVMKTNQQFRKSVEAAEGQVKKNIGQINRVNKKGNKEKIQNVMSQIDQSLAIPETTDISKFMYNPTPVQPIEGPLILIYMLHIFCKFVIRQIDAEVGSLSTEKGDAADALGIAVALVFSNPKYQVEGRPLTDIMWASYHHNCPRLFGVPLRKLPKNVKNFGALAAGFAAMTLRQFPTGRINPAPNRIFWETLARIVNLPLQEIKKDHLTMLEWMLQPTFVSKFIQIYGGAGLVATRHIIMDFAPAMKNNPKTRVEATGVHDLRLVLDSELNLPL</sequence>
<dbReference type="InterPro" id="IPR012476">
    <property type="entry name" value="GLE1"/>
</dbReference>
<keyword evidence="5" id="KW-0653">Protein transport</keyword>
<gene>
    <name evidence="12" type="ORF">PRZ48_001630</name>
</gene>
<evidence type="ECO:0000256" key="1">
    <source>
        <dbReference type="ARBA" id="ARBA00004567"/>
    </source>
</evidence>
<evidence type="ECO:0000256" key="5">
    <source>
        <dbReference type="ARBA" id="ARBA00022927"/>
    </source>
</evidence>
<keyword evidence="13" id="KW-1185">Reference proteome</keyword>
<feature type="compositionally biased region" description="Basic and acidic residues" evidence="11">
    <location>
        <begin position="64"/>
        <end position="150"/>
    </location>
</feature>
<feature type="region of interest" description="Disordered" evidence="11">
    <location>
        <begin position="64"/>
        <end position="206"/>
    </location>
</feature>
<keyword evidence="6" id="KW-0811">Translocation</keyword>
<evidence type="ECO:0000256" key="6">
    <source>
        <dbReference type="ARBA" id="ARBA00023010"/>
    </source>
</evidence>
<evidence type="ECO:0000256" key="10">
    <source>
        <dbReference type="ARBA" id="ARBA00029983"/>
    </source>
</evidence>
<comment type="caution">
    <text evidence="12">The sequence shown here is derived from an EMBL/GenBank/DDBJ whole genome shotgun (WGS) entry which is preliminary data.</text>
</comment>
<dbReference type="EMBL" id="JAXOVC010000001">
    <property type="protein sequence ID" value="KAK4507895.1"/>
    <property type="molecule type" value="Genomic_DNA"/>
</dbReference>
<evidence type="ECO:0000313" key="12">
    <source>
        <dbReference type="EMBL" id="KAK4507895.1"/>
    </source>
</evidence>
<evidence type="ECO:0000256" key="7">
    <source>
        <dbReference type="ARBA" id="ARBA00023132"/>
    </source>
</evidence>
<dbReference type="Pfam" id="PF07817">
    <property type="entry name" value="GLE1"/>
    <property type="match status" value="2"/>
</dbReference>
<dbReference type="PANTHER" id="PTHR12960">
    <property type="entry name" value="GLE-1-RELATED"/>
    <property type="match status" value="1"/>
</dbReference>
<evidence type="ECO:0000256" key="11">
    <source>
        <dbReference type="SAM" id="MobiDB-lite"/>
    </source>
</evidence>
<proteinExistence type="inferred from homology"/>
<feature type="compositionally biased region" description="Pro residues" evidence="11">
    <location>
        <begin position="168"/>
        <end position="177"/>
    </location>
</feature>
<dbReference type="Proteomes" id="UP001305779">
    <property type="component" value="Unassembled WGS sequence"/>
</dbReference>
<evidence type="ECO:0000256" key="9">
    <source>
        <dbReference type="ARBA" id="ARBA00026227"/>
    </source>
</evidence>
<dbReference type="Gene3D" id="1.25.40.510">
    <property type="entry name" value="GLE1-like"/>
    <property type="match status" value="1"/>
</dbReference>
<comment type="similarity">
    <text evidence="2">Belongs to the GLE1 family.</text>
</comment>
<evidence type="ECO:0000256" key="4">
    <source>
        <dbReference type="ARBA" id="ARBA00022816"/>
    </source>
</evidence>
<evidence type="ECO:0000256" key="3">
    <source>
        <dbReference type="ARBA" id="ARBA00022448"/>
    </source>
</evidence>
<protein>
    <recommendedName>
        <fullName evidence="9">mRNA export factor GLE1</fullName>
    </recommendedName>
    <alternativeName>
        <fullName evidence="10">Nucleoporin GLE1</fullName>
    </alternativeName>
</protein>
<keyword evidence="4" id="KW-0509">mRNA transport</keyword>
<evidence type="ECO:0000313" key="13">
    <source>
        <dbReference type="Proteomes" id="UP001305779"/>
    </source>
</evidence>
<keyword evidence="8" id="KW-0539">Nucleus</keyword>
<organism evidence="12 13">
    <name type="scientific">Zasmidium cellare</name>
    <name type="common">Wine cellar mold</name>
    <name type="synonym">Racodium cellare</name>
    <dbReference type="NCBI Taxonomy" id="395010"/>
    <lineage>
        <taxon>Eukaryota</taxon>
        <taxon>Fungi</taxon>
        <taxon>Dikarya</taxon>
        <taxon>Ascomycota</taxon>
        <taxon>Pezizomycotina</taxon>
        <taxon>Dothideomycetes</taxon>
        <taxon>Dothideomycetidae</taxon>
        <taxon>Mycosphaerellales</taxon>
        <taxon>Mycosphaerellaceae</taxon>
        <taxon>Zasmidium</taxon>
    </lineage>
</organism>
<comment type="subcellular location">
    <subcellularLocation>
        <location evidence="1">Nucleus</location>
        <location evidence="1">Nuclear pore complex</location>
    </subcellularLocation>
</comment>
<feature type="compositionally biased region" description="Low complexity" evidence="11">
    <location>
        <begin position="151"/>
        <end position="167"/>
    </location>
</feature>
<evidence type="ECO:0000256" key="8">
    <source>
        <dbReference type="ARBA" id="ARBA00023242"/>
    </source>
</evidence>
<evidence type="ECO:0000256" key="2">
    <source>
        <dbReference type="ARBA" id="ARBA00011056"/>
    </source>
</evidence>
<accession>A0ABR0F3B2</accession>
<keyword evidence="7" id="KW-0906">Nuclear pore complex</keyword>